<evidence type="ECO:0000313" key="3">
    <source>
        <dbReference type="Proteomes" id="UP000050489"/>
    </source>
</evidence>
<dbReference type="AlphaFoldDB" id="A0A6H2ZWI3"/>
<keyword evidence="1" id="KW-0175">Coiled coil</keyword>
<organism evidence="2 3">
    <name type="scientific">Serratia marcescens</name>
    <dbReference type="NCBI Taxonomy" id="615"/>
    <lineage>
        <taxon>Bacteria</taxon>
        <taxon>Pseudomonadati</taxon>
        <taxon>Pseudomonadota</taxon>
        <taxon>Gammaproteobacteria</taxon>
        <taxon>Enterobacterales</taxon>
        <taxon>Yersiniaceae</taxon>
        <taxon>Serratia</taxon>
    </lineage>
</organism>
<dbReference type="RefSeq" id="WP_057523597.1">
    <property type="nucleotide sequence ID" value="NZ_LJEX02000136.1"/>
</dbReference>
<dbReference type="EMBL" id="LJEX02000136">
    <property type="protein sequence ID" value="OCO80410.1"/>
    <property type="molecule type" value="Genomic_DNA"/>
</dbReference>
<evidence type="ECO:0008006" key="4">
    <source>
        <dbReference type="Google" id="ProtNLM"/>
    </source>
</evidence>
<proteinExistence type="predicted"/>
<gene>
    <name evidence="2" type="ORF">AN695_0205885</name>
</gene>
<evidence type="ECO:0000256" key="1">
    <source>
        <dbReference type="SAM" id="Coils"/>
    </source>
</evidence>
<evidence type="ECO:0000313" key="2">
    <source>
        <dbReference type="EMBL" id="OCO80410.1"/>
    </source>
</evidence>
<accession>A0A6H2ZWI3</accession>
<sequence length="166" mass="18953">MDNKSELSKPVAWAHRPEINAPIDVTENEYVARNWRDVHERNVQPLYSQEYVSALLAELEAKKQEHRVHAARLISERGVLRERIAELEKRLATPVRLPTREFYDDPLSAHLAIKDCANAIRVAGFIIDAGNGEPEEETPLAKMARIIRENPHPTNECDMLPEEGDE</sequence>
<protein>
    <recommendedName>
        <fullName evidence="4">Ead/Ea22-like family protein</fullName>
    </recommendedName>
</protein>
<feature type="coiled-coil region" evidence="1">
    <location>
        <begin position="56"/>
        <end position="90"/>
    </location>
</feature>
<comment type="caution">
    <text evidence="2">The sequence shown here is derived from an EMBL/GenBank/DDBJ whole genome shotgun (WGS) entry which is preliminary data.</text>
</comment>
<reference evidence="3" key="1">
    <citation type="submission" date="2016-04" db="EMBL/GenBank/DDBJ databases">
        <authorList>
            <person name="Osei Sekyere J."/>
            <person name="Sivertsen A."/>
            <person name="Pedersen A.T."/>
            <person name="Sundsfjord A."/>
        </authorList>
    </citation>
    <scope>NUCLEOTIDE SEQUENCE [LARGE SCALE GENOMIC DNA]</scope>
    <source>
        <strain evidence="3">945174350</strain>
    </source>
</reference>
<name>A0A6H2ZWI3_SERMA</name>
<dbReference type="Proteomes" id="UP000050489">
    <property type="component" value="Unassembled WGS sequence"/>
</dbReference>